<proteinExistence type="predicted"/>
<dbReference type="Pfam" id="PF00176">
    <property type="entry name" value="SNF2-rel_dom"/>
    <property type="match status" value="1"/>
</dbReference>
<dbReference type="InterPro" id="IPR049730">
    <property type="entry name" value="SNF2/RAD54-like_C"/>
</dbReference>
<dbReference type="Gene3D" id="3.40.50.300">
    <property type="entry name" value="P-loop containing nucleotide triphosphate hydrolases"/>
    <property type="match status" value="1"/>
</dbReference>
<dbReference type="PANTHER" id="PTHR45766:SF6">
    <property type="entry name" value="SWI_SNF-RELATED MATRIX-ASSOCIATED ACTIN-DEPENDENT REGULATOR OF CHROMATIN SUBFAMILY A-LIKE PROTEIN 1"/>
    <property type="match status" value="1"/>
</dbReference>
<dbReference type="EC" id="3.6.4.-" evidence="5"/>
<dbReference type="SMART" id="SM00490">
    <property type="entry name" value="HELICc"/>
    <property type="match status" value="1"/>
</dbReference>
<evidence type="ECO:0000259" key="4">
    <source>
        <dbReference type="PROSITE" id="PS51194"/>
    </source>
</evidence>
<evidence type="ECO:0000259" key="3">
    <source>
        <dbReference type="PROSITE" id="PS51192"/>
    </source>
</evidence>
<dbReference type="KEGG" id="snep:Enr13x_78650"/>
<dbReference type="PANTHER" id="PTHR45766">
    <property type="entry name" value="DNA ANNEALING HELICASE AND ENDONUCLEASE ZRANB3 FAMILY MEMBER"/>
    <property type="match status" value="1"/>
</dbReference>
<dbReference type="SMART" id="SM00487">
    <property type="entry name" value="DEXDc"/>
    <property type="match status" value="1"/>
</dbReference>
<dbReference type="Gene3D" id="3.40.50.10810">
    <property type="entry name" value="Tandem AAA-ATPase domain"/>
    <property type="match status" value="1"/>
</dbReference>
<protein>
    <submittedName>
        <fullName evidence="5">RNA polymerase-associated protein RapA</fullName>
        <ecNumber evidence="5">3.6.4.-</ecNumber>
    </submittedName>
</protein>
<dbReference type="PROSITE" id="PS51194">
    <property type="entry name" value="HELICASE_CTER"/>
    <property type="match status" value="1"/>
</dbReference>
<feature type="domain" description="Helicase ATP-binding" evidence="3">
    <location>
        <begin position="113"/>
        <end position="297"/>
    </location>
</feature>
<evidence type="ECO:0000256" key="2">
    <source>
        <dbReference type="SAM" id="Coils"/>
    </source>
</evidence>
<keyword evidence="2" id="KW-0175">Coiled coil</keyword>
<dbReference type="Pfam" id="PF00271">
    <property type="entry name" value="Helicase_C"/>
    <property type="match status" value="1"/>
</dbReference>
<dbReference type="InterPro" id="IPR027417">
    <property type="entry name" value="P-loop_NTPase"/>
</dbReference>
<dbReference type="SUPFAM" id="SSF52540">
    <property type="entry name" value="P-loop containing nucleoside triphosphate hydrolases"/>
    <property type="match status" value="2"/>
</dbReference>
<reference evidence="5 6" key="1">
    <citation type="submission" date="2019-03" db="EMBL/GenBank/DDBJ databases">
        <title>Deep-cultivation of Planctomycetes and their phenomic and genomic characterization uncovers novel biology.</title>
        <authorList>
            <person name="Wiegand S."/>
            <person name="Jogler M."/>
            <person name="Boedeker C."/>
            <person name="Pinto D."/>
            <person name="Vollmers J."/>
            <person name="Rivas-Marin E."/>
            <person name="Kohn T."/>
            <person name="Peeters S.H."/>
            <person name="Heuer A."/>
            <person name="Rast P."/>
            <person name="Oberbeckmann S."/>
            <person name="Bunk B."/>
            <person name="Jeske O."/>
            <person name="Meyerdierks A."/>
            <person name="Storesund J.E."/>
            <person name="Kallscheuer N."/>
            <person name="Luecker S."/>
            <person name="Lage O.M."/>
            <person name="Pohl T."/>
            <person name="Merkel B.J."/>
            <person name="Hornburger P."/>
            <person name="Mueller R.-W."/>
            <person name="Bruemmer F."/>
            <person name="Labrenz M."/>
            <person name="Spormann A.M."/>
            <person name="Op den Camp H."/>
            <person name="Overmann J."/>
            <person name="Amann R."/>
            <person name="Jetten M.S.M."/>
            <person name="Mascher T."/>
            <person name="Medema M.H."/>
            <person name="Devos D.P."/>
            <person name="Kaster A.-K."/>
            <person name="Ovreas L."/>
            <person name="Rohde M."/>
            <person name="Galperin M.Y."/>
            <person name="Jogler C."/>
        </authorList>
    </citation>
    <scope>NUCLEOTIDE SEQUENCE [LARGE SCALE GENOMIC DNA]</scope>
    <source>
        <strain evidence="5 6">Enr13</strain>
    </source>
</reference>
<name>A0A518I4B6_9BACT</name>
<evidence type="ECO:0000313" key="6">
    <source>
        <dbReference type="Proteomes" id="UP000319004"/>
    </source>
</evidence>
<dbReference type="InterPro" id="IPR038718">
    <property type="entry name" value="SNF2-like_sf"/>
</dbReference>
<dbReference type="AlphaFoldDB" id="A0A518I4B6"/>
<dbReference type="Proteomes" id="UP000319004">
    <property type="component" value="Chromosome"/>
</dbReference>
<sequence>MSDTSSAFTTGFQLGDAVTAKSQPDITGVVMNAMTGAAEAQYVVFMEGAPKTYYESQLQRAVDSKPVSQRIPVERFNAYLSSLQIEHPSASTLYSLHSAKIESIPYQFRPVLKFIRSDRPRLLIADGVGVGKTIEAGLILKEMQSRRDLNSVLIICPKPLIVEKKWQAEMQRFDERFTQLDGKELRHCIDEFAREGEWPSQHSKTILPYSLLDEALLSGTAKGQRLGRPGLEQLDPPPRFDLVIVDEAHHVRNPSTLKHQAVKYFCDQADAVVFLTATPLEMESGDLYELLHLLRPDLIVDRPSFEHMAAPNAHLNRAIGALRGCCENWRSDALDAIAEAGETPWGRSMLARNPIFSAVKATLNRCDASDEDRVRSIKQLEGLHSFSGIINRTRRRDIGTFTIRRPETIEAEFTESQRRLHDRVLDLQSKILQSLHGNTSVKFMMTTIRRQAASSLFGLVPLLEDILKRRFEELRQDGLDEDIESIDHRAIEQIEDQVRQVIQDASNLDHTDAKLHSLLEILLERKQLPNYRVMVFSAFRHTLTYLHEQLSRQGLRVGVVHGGTPDEDRVQMRQRFKLPCEASEALDVLLFSEVGCEGLDYQFCDCIVNYDLPWNPMRIEQRIGRIDRRGQQSECVSIYNLITPGTVDAEIYQRCLKRIGVFEREIGAGEEILGKITRTLHDIAENQQLTEEERREQLQQLADNEIRLLQEKQELEEKQFDLLGLQVSNTDVDDATSFWLEPAALQNLVTEYLEDRVGGSHEFISGGTDLKTLRLSREARQLLLEDFFRLPADRAESFRRWKHWLKDSDQRLAIAFRSECAAEAPDATLITPQHPLVRQASAYINDVLREPVVVCEVASTEIPPGSYPFVIYEWKYDGLHQDLRLIPIAKDDDVTAELLRWLETASDASRSAETILDDGELRELEDRHYRLWAESRKEHCDQMARIVSFQKESLDASHQAASEVCLAQLKMAKDEKIRRMRRKQLENAEAAYQRRSAELEQMAGRADIVTRLVARGTVIVNGGQ</sequence>
<dbReference type="InterPro" id="IPR014001">
    <property type="entry name" value="Helicase_ATP-bd"/>
</dbReference>
<organism evidence="5 6">
    <name type="scientific">Stieleria neptunia</name>
    <dbReference type="NCBI Taxonomy" id="2527979"/>
    <lineage>
        <taxon>Bacteria</taxon>
        <taxon>Pseudomonadati</taxon>
        <taxon>Planctomycetota</taxon>
        <taxon>Planctomycetia</taxon>
        <taxon>Pirellulales</taxon>
        <taxon>Pirellulaceae</taxon>
        <taxon>Stieleria</taxon>
    </lineage>
</organism>
<dbReference type="PROSITE" id="PS51192">
    <property type="entry name" value="HELICASE_ATP_BIND_1"/>
    <property type="match status" value="1"/>
</dbReference>
<dbReference type="GO" id="GO:0016787">
    <property type="term" value="F:hydrolase activity"/>
    <property type="evidence" value="ECO:0007669"/>
    <property type="project" value="UniProtKB-KW"/>
</dbReference>
<dbReference type="CDD" id="cd18793">
    <property type="entry name" value="SF2_C_SNF"/>
    <property type="match status" value="1"/>
</dbReference>
<dbReference type="GO" id="GO:0005524">
    <property type="term" value="F:ATP binding"/>
    <property type="evidence" value="ECO:0007669"/>
    <property type="project" value="InterPro"/>
</dbReference>
<dbReference type="InterPro" id="IPR000330">
    <property type="entry name" value="SNF2_N"/>
</dbReference>
<evidence type="ECO:0000256" key="1">
    <source>
        <dbReference type="ARBA" id="ARBA00022801"/>
    </source>
</evidence>
<evidence type="ECO:0000313" key="5">
    <source>
        <dbReference type="EMBL" id="QDV47953.1"/>
    </source>
</evidence>
<feature type="coiled-coil region" evidence="2">
    <location>
        <begin position="681"/>
        <end position="718"/>
    </location>
</feature>
<dbReference type="RefSeq" id="WP_197455661.1">
    <property type="nucleotide sequence ID" value="NZ_CP037423.1"/>
</dbReference>
<gene>
    <name evidence="5" type="primary">rapA_3</name>
    <name evidence="5" type="ORF">Enr13x_78650</name>
</gene>
<keyword evidence="1 5" id="KW-0378">Hydrolase</keyword>
<accession>A0A518I4B6</accession>
<dbReference type="InterPro" id="IPR001650">
    <property type="entry name" value="Helicase_C-like"/>
</dbReference>
<feature type="coiled-coil region" evidence="2">
    <location>
        <begin position="966"/>
        <end position="1005"/>
    </location>
</feature>
<keyword evidence="6" id="KW-1185">Reference proteome</keyword>
<dbReference type="EMBL" id="CP037423">
    <property type="protein sequence ID" value="QDV47953.1"/>
    <property type="molecule type" value="Genomic_DNA"/>
</dbReference>
<feature type="domain" description="Helicase C-terminal" evidence="4">
    <location>
        <begin position="514"/>
        <end position="702"/>
    </location>
</feature>